<evidence type="ECO:0000313" key="7">
    <source>
        <dbReference type="EMBL" id="SHG43435.1"/>
    </source>
</evidence>
<keyword evidence="8" id="KW-1185">Reference proteome</keyword>
<accession>A0A1M5JSN5</accession>
<feature type="transmembrane region" description="Helical" evidence="5">
    <location>
        <begin position="86"/>
        <end position="107"/>
    </location>
</feature>
<dbReference type="InterPro" id="IPR001694">
    <property type="entry name" value="NADH_UbQ_OxRdtase_su1/FPO"/>
</dbReference>
<evidence type="ECO:0000256" key="2">
    <source>
        <dbReference type="ARBA" id="ARBA00022692"/>
    </source>
</evidence>
<dbReference type="PANTHER" id="PTHR11432:SF3">
    <property type="entry name" value="NADH-UBIQUINONE OXIDOREDUCTASE CHAIN 1"/>
    <property type="match status" value="1"/>
</dbReference>
<feature type="transmembrane region" description="Helical" evidence="5">
    <location>
        <begin position="12"/>
        <end position="37"/>
    </location>
</feature>
<evidence type="ECO:0000256" key="1">
    <source>
        <dbReference type="ARBA" id="ARBA00004141"/>
    </source>
</evidence>
<gene>
    <name evidence="5" type="primary">nuoH</name>
    <name evidence="7" type="ORF">SAMN04488068_0177</name>
</gene>
<comment type="similarity">
    <text evidence="5 6">Belongs to the complex I subunit 1 family.</text>
</comment>
<evidence type="ECO:0000256" key="5">
    <source>
        <dbReference type="HAMAP-Rule" id="MF_01350"/>
    </source>
</evidence>
<dbReference type="EMBL" id="FQWZ01000001">
    <property type="protein sequence ID" value="SHG43435.1"/>
    <property type="molecule type" value="Genomic_DNA"/>
</dbReference>
<feature type="transmembrane region" description="Helical" evidence="5">
    <location>
        <begin position="191"/>
        <end position="212"/>
    </location>
</feature>
<keyword evidence="5" id="KW-1278">Translocase</keyword>
<dbReference type="GO" id="GO:0016655">
    <property type="term" value="F:oxidoreductase activity, acting on NAD(P)H, quinone or similar compound as acceptor"/>
    <property type="evidence" value="ECO:0007669"/>
    <property type="project" value="UniProtKB-UniRule"/>
</dbReference>
<dbReference type="AlphaFoldDB" id="A0A1M5JSN5"/>
<dbReference type="InterPro" id="IPR018086">
    <property type="entry name" value="NADH_UbQ_OxRdtase_su1_CS"/>
</dbReference>
<keyword evidence="4 5" id="KW-0472">Membrane</keyword>
<feature type="transmembrane region" description="Helical" evidence="5">
    <location>
        <begin position="314"/>
        <end position="337"/>
    </location>
</feature>
<comment type="subcellular location">
    <subcellularLocation>
        <location evidence="5 6">Cell membrane</location>
        <topology evidence="5 6">Multi-pass membrane protein</topology>
    </subcellularLocation>
    <subcellularLocation>
        <location evidence="1">Membrane</location>
        <topology evidence="1">Multi-pass membrane protein</topology>
    </subcellularLocation>
</comment>
<dbReference type="PANTHER" id="PTHR11432">
    <property type="entry name" value="NADH DEHYDROGENASE SUBUNIT 1"/>
    <property type="match status" value="1"/>
</dbReference>
<proteinExistence type="inferred from homology"/>
<dbReference type="OrthoDB" id="9803734at2"/>
<keyword evidence="5" id="KW-1003">Cell membrane</keyword>
<keyword evidence="5" id="KW-0874">Quinone</keyword>
<dbReference type="EC" id="7.1.1.-" evidence="5"/>
<dbReference type="GO" id="GO:0003954">
    <property type="term" value="F:NADH dehydrogenase activity"/>
    <property type="evidence" value="ECO:0007669"/>
    <property type="project" value="TreeGrafter"/>
</dbReference>
<dbReference type="STRING" id="490188.SAMN04488068_0177"/>
<feature type="transmembrane region" description="Helical" evidence="5">
    <location>
        <begin position="282"/>
        <end position="302"/>
    </location>
</feature>
<evidence type="ECO:0000256" key="3">
    <source>
        <dbReference type="ARBA" id="ARBA00022989"/>
    </source>
</evidence>
<keyword evidence="2 5" id="KW-0812">Transmembrane</keyword>
<dbReference type="NCBIfam" id="NF004741">
    <property type="entry name" value="PRK06076.1-2"/>
    <property type="match status" value="1"/>
</dbReference>
<dbReference type="GO" id="GO:0005886">
    <property type="term" value="C:plasma membrane"/>
    <property type="evidence" value="ECO:0007669"/>
    <property type="project" value="UniProtKB-SubCell"/>
</dbReference>
<evidence type="ECO:0000313" key="8">
    <source>
        <dbReference type="Proteomes" id="UP000199758"/>
    </source>
</evidence>
<evidence type="ECO:0000256" key="6">
    <source>
        <dbReference type="RuleBase" id="RU000471"/>
    </source>
</evidence>
<keyword evidence="3 5" id="KW-1133">Transmembrane helix</keyword>
<dbReference type="Pfam" id="PF00146">
    <property type="entry name" value="NADHdh"/>
    <property type="match status" value="1"/>
</dbReference>
<comment type="subunit">
    <text evidence="5">NDH-1 is composed of 14 different subunits. Subunits NuoA, H, J, K, L, M, N constitute the membrane sector of the complex.</text>
</comment>
<name>A0A1M5JSN5_9GAMM</name>
<dbReference type="NCBIfam" id="NF004740">
    <property type="entry name" value="PRK06076.1-1"/>
    <property type="match status" value="1"/>
</dbReference>
<feature type="transmembrane region" description="Helical" evidence="5">
    <location>
        <begin position="119"/>
        <end position="140"/>
    </location>
</feature>
<dbReference type="GO" id="GO:0009060">
    <property type="term" value="P:aerobic respiration"/>
    <property type="evidence" value="ECO:0007669"/>
    <property type="project" value="TreeGrafter"/>
</dbReference>
<keyword evidence="5 6" id="KW-0520">NAD</keyword>
<organism evidence="7 8">
    <name type="scientific">Hydrocarboniphaga daqingensis</name>
    <dbReference type="NCBI Taxonomy" id="490188"/>
    <lineage>
        <taxon>Bacteria</taxon>
        <taxon>Pseudomonadati</taxon>
        <taxon>Pseudomonadota</taxon>
        <taxon>Gammaproteobacteria</taxon>
        <taxon>Nevskiales</taxon>
        <taxon>Nevskiaceae</taxon>
        <taxon>Hydrocarboniphaga</taxon>
    </lineage>
</organism>
<dbReference type="RefSeq" id="WP_072892784.1">
    <property type="nucleotide sequence ID" value="NZ_FQWZ01000001.1"/>
</dbReference>
<dbReference type="GO" id="GO:0048038">
    <property type="term" value="F:quinone binding"/>
    <property type="evidence" value="ECO:0007669"/>
    <property type="project" value="UniProtKB-KW"/>
</dbReference>
<reference evidence="7 8" key="1">
    <citation type="submission" date="2016-11" db="EMBL/GenBank/DDBJ databases">
        <authorList>
            <person name="Jaros S."/>
            <person name="Januszkiewicz K."/>
            <person name="Wedrychowicz H."/>
        </authorList>
    </citation>
    <scope>NUCLEOTIDE SEQUENCE [LARGE SCALE GENOMIC DNA]</scope>
    <source>
        <strain evidence="7 8">CGMCC 1.7049</strain>
    </source>
</reference>
<comment type="catalytic activity">
    <reaction evidence="5">
        <text>a quinone + NADH + 5 H(+)(in) = a quinol + NAD(+) + 4 H(+)(out)</text>
        <dbReference type="Rhea" id="RHEA:57888"/>
        <dbReference type="ChEBI" id="CHEBI:15378"/>
        <dbReference type="ChEBI" id="CHEBI:24646"/>
        <dbReference type="ChEBI" id="CHEBI:57540"/>
        <dbReference type="ChEBI" id="CHEBI:57945"/>
        <dbReference type="ChEBI" id="CHEBI:132124"/>
    </reaction>
</comment>
<evidence type="ECO:0000256" key="4">
    <source>
        <dbReference type="ARBA" id="ARBA00023136"/>
    </source>
</evidence>
<protein>
    <recommendedName>
        <fullName evidence="5">NADH-quinone oxidoreductase subunit H</fullName>
        <ecNumber evidence="5">7.1.1.-</ecNumber>
    </recommendedName>
    <alternativeName>
        <fullName evidence="5">NADH dehydrogenase I subunit H</fullName>
    </alternativeName>
    <alternativeName>
        <fullName evidence="5">NDH-1 subunit H</fullName>
    </alternativeName>
</protein>
<keyword evidence="5" id="KW-0830">Ubiquinone</keyword>
<dbReference type="Proteomes" id="UP000199758">
    <property type="component" value="Unassembled WGS sequence"/>
</dbReference>
<comment type="function">
    <text evidence="5">NDH-1 shuttles electrons from NADH, via FMN and iron-sulfur (Fe-S) centers, to quinones in the respiratory chain. The immediate electron acceptor for the enzyme in this species is believed to be ubiquinone. Couples the redox reaction to proton translocation (for every two electrons transferred, four hydrogen ions are translocated across the cytoplasmic membrane), and thus conserves the redox energy in a proton gradient. This subunit may bind ubiquinone.</text>
</comment>
<feature type="transmembrane region" description="Helical" evidence="5">
    <location>
        <begin position="161"/>
        <end position="179"/>
    </location>
</feature>
<sequence length="339" mass="37733">MLEPIQALLTPAVLGAIWAAAKAVIILLTLVLSAAYMIWLERRLLALWQDRYGPNRIGPFGLGQVIADMIKIFFKEDWTPPFVDKFTFILAPFIAMSLMMLAFALIPITPNWGVFAPDIGMLLFFAIAGLAVYAVMLGGWSSNSKYALLGGLRSTAQTISYEVFMGVSLMGVVIQAGTFNLREIVLYQEQHLWFVLPQFFGFLVWCLAGVAVTHRTPFDLPEAESELAAGYHTEYSGMKFGMFFVGEYVGIVMVSGLTTALFFGGWDAPFSSVFPALKTVPFLWFAIKCFLFMSSFILLRAALPRPRYDHMMSFAWKICLPLSLVNMLVTAGFVLWAGN</sequence>
<dbReference type="PROSITE" id="PS00667">
    <property type="entry name" value="COMPLEX1_ND1_1"/>
    <property type="match status" value="1"/>
</dbReference>
<dbReference type="HAMAP" id="MF_01350">
    <property type="entry name" value="NDH1_NuoH"/>
    <property type="match status" value="1"/>
</dbReference>
<dbReference type="PROSITE" id="PS00668">
    <property type="entry name" value="COMPLEX1_ND1_2"/>
    <property type="match status" value="1"/>
</dbReference>
<feature type="transmembrane region" description="Helical" evidence="5">
    <location>
        <begin position="240"/>
        <end position="262"/>
    </location>
</feature>